<dbReference type="AlphaFoldDB" id="A0A226DK78"/>
<evidence type="ECO:0000313" key="3">
    <source>
        <dbReference type="Proteomes" id="UP000198287"/>
    </source>
</evidence>
<dbReference type="SMART" id="SM00181">
    <property type="entry name" value="EGF"/>
    <property type="match status" value="6"/>
</dbReference>
<accession>A0A226DK78</accession>
<dbReference type="PANTHER" id="PTHR39069:SF8">
    <property type="entry name" value="FI17111P1"/>
    <property type="match status" value="1"/>
</dbReference>
<name>A0A226DK78_FOLCA</name>
<sequence length="564" mass="63158">MVYLPDKRKCVAFIGERCKFGMADEDDNDNGHARLKWYELAECVEGAVCNTDGICQCPDTFYEDFDANKCTLRKDFGEACGSSLECNLQKMLICGGNRTCECFNPDEMTYIRIDNESSSCKVKVGRNCIGVFDTFRQAIRNQIIASNGTNPEEQDPSLELIYSILNQFGPVCANGSYCYNATCSCPQDYYVDYEAAECIPVKRIDDRCTSDNQCNATMKLICIEGTCQCDPDKYVRNKQDFSVKGWQWYSYIVPKDICLAKVGSDCFFHQGPYSNTYSLAENAFCFQQAECDRSLLKCKCPSGFSPTRDNLCGKAYDMECSIDQPCSDEFVCSPDPSNIMKCLCPNEGLQKYEGYSGDDNVVSCRGQVGTPCEAEDMNSCVKNAACVRNEVDTTQFICKCKTGFVPSFDRQCHISHGYPCETIKYGASQCDHLAGLKCRIETVRKTNKSVTEYRQVCSCPNKADMYDLERRTCARGLGVSCNTNDDCLTNGLCRKENDKLPGNCECKKDFIQHTGRCIKFSSSTSDLLADNITDTRPGLGGNEAENPEFGLTWDDFHDKDLDKF</sequence>
<dbReference type="EMBL" id="LNIX01000019">
    <property type="protein sequence ID" value="OXA44596.1"/>
    <property type="molecule type" value="Genomic_DNA"/>
</dbReference>
<comment type="caution">
    <text evidence="2">The sequence shown here is derived from an EMBL/GenBank/DDBJ whole genome shotgun (WGS) entry which is preliminary data.</text>
</comment>
<evidence type="ECO:0000259" key="1">
    <source>
        <dbReference type="PROSITE" id="PS01186"/>
    </source>
</evidence>
<dbReference type="Proteomes" id="UP000198287">
    <property type="component" value="Unassembled WGS sequence"/>
</dbReference>
<dbReference type="Pfam" id="PF01683">
    <property type="entry name" value="EB"/>
    <property type="match status" value="1"/>
</dbReference>
<evidence type="ECO:0000313" key="2">
    <source>
        <dbReference type="EMBL" id="OXA44596.1"/>
    </source>
</evidence>
<reference evidence="2 3" key="1">
    <citation type="submission" date="2015-12" db="EMBL/GenBank/DDBJ databases">
        <title>The genome of Folsomia candida.</title>
        <authorList>
            <person name="Faddeeva A."/>
            <person name="Derks M.F."/>
            <person name="Anvar Y."/>
            <person name="Smit S."/>
            <person name="Van Straalen N."/>
            <person name="Roelofs D."/>
        </authorList>
    </citation>
    <scope>NUCLEOTIDE SEQUENCE [LARGE SCALE GENOMIC DNA]</scope>
    <source>
        <strain evidence="2 3">VU population</strain>
        <tissue evidence="2">Whole body</tissue>
    </source>
</reference>
<keyword evidence="3" id="KW-1185">Reference proteome</keyword>
<proteinExistence type="predicted"/>
<dbReference type="OrthoDB" id="504708at2759"/>
<organism evidence="2 3">
    <name type="scientific">Folsomia candida</name>
    <name type="common">Springtail</name>
    <dbReference type="NCBI Taxonomy" id="158441"/>
    <lineage>
        <taxon>Eukaryota</taxon>
        <taxon>Metazoa</taxon>
        <taxon>Ecdysozoa</taxon>
        <taxon>Arthropoda</taxon>
        <taxon>Hexapoda</taxon>
        <taxon>Collembola</taxon>
        <taxon>Entomobryomorpha</taxon>
        <taxon>Isotomoidea</taxon>
        <taxon>Isotomidae</taxon>
        <taxon>Proisotominae</taxon>
        <taxon>Folsomia</taxon>
    </lineage>
</organism>
<dbReference type="PANTHER" id="PTHR39069">
    <property type="entry name" value="ECDYSONE-INDUCIBLE GENE E1, ISOFORM A"/>
    <property type="match status" value="1"/>
</dbReference>
<gene>
    <name evidence="2" type="ORF">Fcan01_20583</name>
</gene>
<protein>
    <submittedName>
        <fullName evidence="2">Cadherin-4</fullName>
    </submittedName>
</protein>
<dbReference type="InterPro" id="IPR000742">
    <property type="entry name" value="EGF"/>
</dbReference>
<dbReference type="PROSITE" id="PS01186">
    <property type="entry name" value="EGF_2"/>
    <property type="match status" value="1"/>
</dbReference>
<feature type="domain" description="EGF-like" evidence="1">
    <location>
        <begin position="398"/>
        <end position="412"/>
    </location>
</feature>
<dbReference type="InterPro" id="IPR006149">
    <property type="entry name" value="EB_dom"/>
</dbReference>